<reference evidence="2 3" key="1">
    <citation type="journal article" date="2016" name="Int. J. Syst. Evol. Microbiol.">
        <title>Caldimicrobium thiodismutans sp. nov., a sulfur-disproportionating bacterium isolated from a hot spring, and emended description of the genus Caldimicrobium.</title>
        <authorList>
            <person name="Kojima H."/>
            <person name="Umezawa K."/>
            <person name="Fukui M."/>
        </authorList>
    </citation>
    <scope>NUCLEOTIDE SEQUENCE [LARGE SCALE GENOMIC DNA]</scope>
    <source>
        <strain evidence="2 3">TF1</strain>
    </source>
</reference>
<dbReference type="GO" id="GO:0016740">
    <property type="term" value="F:transferase activity"/>
    <property type="evidence" value="ECO:0007669"/>
    <property type="project" value="UniProtKB-KW"/>
</dbReference>
<dbReference type="InterPro" id="IPR052930">
    <property type="entry name" value="TA_antitoxin_MntA"/>
</dbReference>
<dbReference type="InterPro" id="IPR043519">
    <property type="entry name" value="NT_sf"/>
</dbReference>
<dbReference type="OrthoDB" id="360741at2"/>
<organism evidence="2 3">
    <name type="scientific">Caldimicrobium thiodismutans</name>
    <dbReference type="NCBI Taxonomy" id="1653476"/>
    <lineage>
        <taxon>Bacteria</taxon>
        <taxon>Pseudomonadati</taxon>
        <taxon>Thermodesulfobacteriota</taxon>
        <taxon>Thermodesulfobacteria</taxon>
        <taxon>Thermodesulfobacteriales</taxon>
        <taxon>Thermodesulfobacteriaceae</taxon>
        <taxon>Caldimicrobium</taxon>
    </lineage>
</organism>
<dbReference type="Gene3D" id="3.30.460.10">
    <property type="entry name" value="Beta Polymerase, domain 2"/>
    <property type="match status" value="1"/>
</dbReference>
<reference evidence="3" key="2">
    <citation type="journal article" date="2016" name="Int. J. Syst. Evol. Microbiol.">
        <title>Caldimicrobium thiodismutans sp. nov., a sulfur-disproportionating bacterium isolated from a hot spring.</title>
        <authorList>
            <person name="Kojima H."/>
            <person name="Umezawa K."/>
            <person name="Fukui M."/>
        </authorList>
    </citation>
    <scope>NUCLEOTIDE SEQUENCE [LARGE SCALE GENOMIC DNA]</scope>
    <source>
        <strain evidence="3">TF1</strain>
    </source>
</reference>
<dbReference type="CDD" id="cd05403">
    <property type="entry name" value="NT_KNTase_like"/>
    <property type="match status" value="1"/>
</dbReference>
<keyword evidence="2" id="KW-0808">Transferase</keyword>
<feature type="domain" description="Polymerase beta nucleotidyltransferase" evidence="1">
    <location>
        <begin position="21"/>
        <end position="113"/>
    </location>
</feature>
<protein>
    <submittedName>
        <fullName evidence="2">Nucleotidyltransferase</fullName>
    </submittedName>
</protein>
<evidence type="ECO:0000313" key="2">
    <source>
        <dbReference type="EMBL" id="BAU22959.1"/>
    </source>
</evidence>
<evidence type="ECO:0000259" key="1">
    <source>
        <dbReference type="Pfam" id="PF18765"/>
    </source>
</evidence>
<keyword evidence="3" id="KW-1185">Reference proteome</keyword>
<proteinExistence type="predicted"/>
<dbReference type="AlphaFoldDB" id="A0A0U5AX03"/>
<dbReference type="PANTHER" id="PTHR43852">
    <property type="entry name" value="NUCLEOTIDYLTRANSFERASE"/>
    <property type="match status" value="1"/>
</dbReference>
<accession>A0A0U5AX03</accession>
<dbReference type="Proteomes" id="UP000068196">
    <property type="component" value="Chromosome"/>
</dbReference>
<dbReference type="SUPFAM" id="SSF81301">
    <property type="entry name" value="Nucleotidyltransferase"/>
    <property type="match status" value="1"/>
</dbReference>
<name>A0A0U5AX03_9BACT</name>
<evidence type="ECO:0000313" key="3">
    <source>
        <dbReference type="Proteomes" id="UP000068196"/>
    </source>
</evidence>
<dbReference type="InterPro" id="IPR041633">
    <property type="entry name" value="Polbeta"/>
</dbReference>
<dbReference type="Pfam" id="PF18765">
    <property type="entry name" value="Polbeta"/>
    <property type="match status" value="1"/>
</dbReference>
<dbReference type="EMBL" id="AP014945">
    <property type="protein sequence ID" value="BAU22959.1"/>
    <property type="molecule type" value="Genomic_DNA"/>
</dbReference>
<dbReference type="STRING" id="1653476.THC_0565"/>
<dbReference type="KEGG" id="cthi:THC_0565"/>
<sequence>MIDPELKFKNPFKISHKERKKIIEILKDLLFPMEDILFAYLFGSFAEGLRFHDIDIAIFGKETFELSELIDYSNFLERAFHYPVHLVDLNAVSPGFQMEILSKGILLFSKDEELRTDFIEKVSLKYREYAHFRNLSLGIEGLLS</sequence>
<dbReference type="RefSeq" id="WP_068513025.1">
    <property type="nucleotide sequence ID" value="NZ_AP014945.1"/>
</dbReference>
<dbReference type="PANTHER" id="PTHR43852:SF3">
    <property type="entry name" value="NUCLEOTIDYLTRANSFERASE"/>
    <property type="match status" value="1"/>
</dbReference>
<gene>
    <name evidence="2" type="ORF">THC_0565</name>
</gene>
<dbReference type="NCBIfam" id="NF047752">
    <property type="entry name" value="MntA_antitoxin"/>
    <property type="match status" value="1"/>
</dbReference>